<organism evidence="4 5">
    <name type="scientific">Xanthomarina gelatinilytica</name>
    <dbReference type="NCBI Taxonomy" id="1137281"/>
    <lineage>
        <taxon>Bacteria</taxon>
        <taxon>Pseudomonadati</taxon>
        <taxon>Bacteroidota</taxon>
        <taxon>Flavobacteriia</taxon>
        <taxon>Flavobacteriales</taxon>
        <taxon>Flavobacteriaceae</taxon>
        <taxon>Xanthomarina</taxon>
    </lineage>
</organism>
<feature type="domain" description="Cytidyltransferase-like" evidence="3">
    <location>
        <begin position="6"/>
        <end position="95"/>
    </location>
</feature>
<comment type="caution">
    <text evidence="4">The sequence shown here is derived from an EMBL/GenBank/DDBJ whole genome shotgun (WGS) entry which is preliminary data.</text>
</comment>
<dbReference type="PANTHER" id="PTHR43793">
    <property type="entry name" value="FAD SYNTHASE"/>
    <property type="match status" value="1"/>
</dbReference>
<evidence type="ECO:0000256" key="1">
    <source>
        <dbReference type="ARBA" id="ARBA00022679"/>
    </source>
</evidence>
<dbReference type="PANTHER" id="PTHR43793:SF1">
    <property type="entry name" value="FAD SYNTHASE"/>
    <property type="match status" value="1"/>
</dbReference>
<dbReference type="AlphaFoldDB" id="A0A3D6BRN5"/>
<dbReference type="Pfam" id="PF01467">
    <property type="entry name" value="CTP_transf_like"/>
    <property type="match status" value="1"/>
</dbReference>
<accession>A0A3D6BRN5</accession>
<evidence type="ECO:0000259" key="3">
    <source>
        <dbReference type="Pfam" id="PF01467"/>
    </source>
</evidence>
<dbReference type="EMBL" id="DPRK01000070">
    <property type="protein sequence ID" value="HCY80879.1"/>
    <property type="molecule type" value="Genomic_DNA"/>
</dbReference>
<dbReference type="GO" id="GO:0016779">
    <property type="term" value="F:nucleotidyltransferase activity"/>
    <property type="evidence" value="ECO:0007669"/>
    <property type="project" value="UniProtKB-KW"/>
</dbReference>
<dbReference type="NCBIfam" id="TIGR00125">
    <property type="entry name" value="cyt_tran_rel"/>
    <property type="match status" value="1"/>
</dbReference>
<protein>
    <submittedName>
        <fullName evidence="4">Cytidyltransferase</fullName>
    </submittedName>
</protein>
<gene>
    <name evidence="4" type="ORF">DHV22_04365</name>
</gene>
<dbReference type="InterPro" id="IPR050385">
    <property type="entry name" value="Archaeal_FAD_synthase"/>
</dbReference>
<proteinExistence type="predicted"/>
<sequence>MKVSIVSGGFDPVHVGHLELLQKARDLSDALWVIVNSDDFLTNKKGEPFMPFDERATILSNFRVVDLVIASMDTDQTVCATLKTLKEKYPHNEYLFCNGGDRTSGENTPEHKLCVEIGIEPVYGLGDKIQSSSWLTDGEAT</sequence>
<dbReference type="InterPro" id="IPR004821">
    <property type="entry name" value="Cyt_trans-like"/>
</dbReference>
<keyword evidence="2" id="KW-0548">Nucleotidyltransferase</keyword>
<evidence type="ECO:0000256" key="2">
    <source>
        <dbReference type="ARBA" id="ARBA00022695"/>
    </source>
</evidence>
<name>A0A3D6BRN5_9FLAO</name>
<reference evidence="4 5" key="1">
    <citation type="journal article" date="2018" name="Nat. Biotechnol.">
        <title>A standardized bacterial taxonomy based on genome phylogeny substantially revises the tree of life.</title>
        <authorList>
            <person name="Parks D.H."/>
            <person name="Chuvochina M."/>
            <person name="Waite D.W."/>
            <person name="Rinke C."/>
            <person name="Skarshewski A."/>
            <person name="Chaumeil P.A."/>
            <person name="Hugenholtz P."/>
        </authorList>
    </citation>
    <scope>NUCLEOTIDE SEQUENCE [LARGE SCALE GENOMIC DNA]</scope>
    <source>
        <strain evidence="4">UBA10227</strain>
    </source>
</reference>
<dbReference type="SUPFAM" id="SSF52374">
    <property type="entry name" value="Nucleotidylyl transferase"/>
    <property type="match status" value="1"/>
</dbReference>
<evidence type="ECO:0000313" key="5">
    <source>
        <dbReference type="Proteomes" id="UP000263268"/>
    </source>
</evidence>
<dbReference type="Gene3D" id="3.40.50.620">
    <property type="entry name" value="HUPs"/>
    <property type="match status" value="1"/>
</dbReference>
<evidence type="ECO:0000313" key="4">
    <source>
        <dbReference type="EMBL" id="HCY80879.1"/>
    </source>
</evidence>
<dbReference type="InterPro" id="IPR014729">
    <property type="entry name" value="Rossmann-like_a/b/a_fold"/>
</dbReference>
<dbReference type="Proteomes" id="UP000263268">
    <property type="component" value="Unassembled WGS sequence"/>
</dbReference>
<keyword evidence="1 4" id="KW-0808">Transferase</keyword>